<evidence type="ECO:0000313" key="2">
    <source>
        <dbReference type="Proteomes" id="UP000244855"/>
    </source>
</evidence>
<gene>
    <name evidence="1" type="ORF">DM02DRAFT_29556</name>
</gene>
<protein>
    <submittedName>
        <fullName evidence="1">Uncharacterized protein</fullName>
    </submittedName>
</protein>
<keyword evidence="2" id="KW-1185">Reference proteome</keyword>
<dbReference type="Proteomes" id="UP000244855">
    <property type="component" value="Unassembled WGS sequence"/>
</dbReference>
<dbReference type="EMBL" id="KZ805406">
    <property type="protein sequence ID" value="PVH98760.1"/>
    <property type="molecule type" value="Genomic_DNA"/>
</dbReference>
<reference evidence="1 2" key="1">
    <citation type="journal article" date="2018" name="Sci. Rep.">
        <title>Comparative genomics provides insights into the lifestyle and reveals functional heterogeneity of dark septate endophytic fungi.</title>
        <authorList>
            <person name="Knapp D.G."/>
            <person name="Nemeth J.B."/>
            <person name="Barry K."/>
            <person name="Hainaut M."/>
            <person name="Henrissat B."/>
            <person name="Johnson J."/>
            <person name="Kuo A."/>
            <person name="Lim J.H.P."/>
            <person name="Lipzen A."/>
            <person name="Nolan M."/>
            <person name="Ohm R.A."/>
            <person name="Tamas L."/>
            <person name="Grigoriev I.V."/>
            <person name="Spatafora J.W."/>
            <person name="Nagy L.G."/>
            <person name="Kovacs G.M."/>
        </authorList>
    </citation>
    <scope>NUCLEOTIDE SEQUENCE [LARGE SCALE GENOMIC DNA]</scope>
    <source>
        <strain evidence="1 2">DSE2036</strain>
    </source>
</reference>
<evidence type="ECO:0000313" key="1">
    <source>
        <dbReference type="EMBL" id="PVH98760.1"/>
    </source>
</evidence>
<dbReference type="AlphaFoldDB" id="A0A2V1DKX2"/>
<sequence length="150" mass="17345">MSAPTCCNIFEKEITSRLLRPHKRADNKLTPTETDRLTSAFTRTWGLLGQPRKEIEKELDGMPLKELFCVRQVVIFLFALIDEDDLRKIAGEEAPWDSSGCFATLEEMLAISTHRLERDLPNWYAFPDGAPLNIFAFFDHWQGEYMEQFG</sequence>
<name>A0A2V1DKX2_9PLEO</name>
<accession>A0A2V1DKX2</accession>
<organism evidence="1 2">
    <name type="scientific">Periconia macrospinosa</name>
    <dbReference type="NCBI Taxonomy" id="97972"/>
    <lineage>
        <taxon>Eukaryota</taxon>
        <taxon>Fungi</taxon>
        <taxon>Dikarya</taxon>
        <taxon>Ascomycota</taxon>
        <taxon>Pezizomycotina</taxon>
        <taxon>Dothideomycetes</taxon>
        <taxon>Pleosporomycetidae</taxon>
        <taxon>Pleosporales</taxon>
        <taxon>Massarineae</taxon>
        <taxon>Periconiaceae</taxon>
        <taxon>Periconia</taxon>
    </lineage>
</organism>
<proteinExistence type="predicted"/>
<dbReference type="OrthoDB" id="3735223at2759"/>